<comment type="caution">
    <text evidence="1">The sequence shown here is derived from an EMBL/GenBank/DDBJ whole genome shotgun (WGS) entry which is preliminary data.</text>
</comment>
<protein>
    <submittedName>
        <fullName evidence="1">TIGR02444 family protein</fullName>
    </submittedName>
</protein>
<dbReference type="Proteomes" id="UP001449225">
    <property type="component" value="Unassembled WGS sequence"/>
</dbReference>
<evidence type="ECO:0000313" key="1">
    <source>
        <dbReference type="EMBL" id="MEM5537103.1"/>
    </source>
</evidence>
<accession>A0ABU9TTQ4</accession>
<dbReference type="NCBIfam" id="TIGR02444">
    <property type="entry name" value="TIGR02444 family protein"/>
    <property type="match status" value="1"/>
</dbReference>
<dbReference type="RefSeq" id="WP_342854636.1">
    <property type="nucleotide sequence ID" value="NZ_JBBMRA010000011.1"/>
</dbReference>
<organism evidence="1 2">
    <name type="scientific">Neptuniibacter pectenicola</name>
    <dbReference type="NCBI Taxonomy" id="1806669"/>
    <lineage>
        <taxon>Bacteria</taxon>
        <taxon>Pseudomonadati</taxon>
        <taxon>Pseudomonadota</taxon>
        <taxon>Gammaproteobacteria</taxon>
        <taxon>Oceanospirillales</taxon>
        <taxon>Oceanospirillaceae</taxon>
        <taxon>Neptuniibacter</taxon>
    </lineage>
</organism>
<reference evidence="1 2" key="1">
    <citation type="submission" date="2024-03" db="EMBL/GenBank/DDBJ databases">
        <title>Community enrichment and isolation of bacterial strains for fucoidan degradation.</title>
        <authorList>
            <person name="Sichert A."/>
        </authorList>
    </citation>
    <scope>NUCLEOTIDE SEQUENCE [LARGE SCALE GENOMIC DNA]</scope>
    <source>
        <strain evidence="1 2">AS76</strain>
    </source>
</reference>
<gene>
    <name evidence="1" type="ORF">WNY58_11940</name>
</gene>
<sequence>MQLKNDLWDFALNFYQQPEVEPTCLLLQAQFGVSINRLIYAVWCGCRGEQAVDGASQGADQWQREVTHALRAIRFNVREKRAELDGLDACYRQLRQAELACEQVELAMLYQQPRVSMHDQDIRALVLSNIKRYLVESNVAFDAALEVALQPILSAINHYL</sequence>
<dbReference type="InterPro" id="IPR012659">
    <property type="entry name" value="CHP02444"/>
</dbReference>
<keyword evidence="2" id="KW-1185">Reference proteome</keyword>
<evidence type="ECO:0000313" key="2">
    <source>
        <dbReference type="Proteomes" id="UP001449225"/>
    </source>
</evidence>
<dbReference type="Pfam" id="PF09523">
    <property type="entry name" value="DUF2390"/>
    <property type="match status" value="1"/>
</dbReference>
<dbReference type="EMBL" id="JBBMRA010000011">
    <property type="protein sequence ID" value="MEM5537103.1"/>
    <property type="molecule type" value="Genomic_DNA"/>
</dbReference>
<proteinExistence type="predicted"/>
<name>A0ABU9TTQ4_9GAMM</name>